<accession>A0AAE8L0B4</accession>
<gene>
    <name evidence="9" type="primary">ung</name>
    <name evidence="13" type="ORF">SAMN04490209_3500</name>
</gene>
<keyword evidence="9" id="KW-0963">Cytoplasm</keyword>
<dbReference type="InterPro" id="IPR005122">
    <property type="entry name" value="Uracil-DNA_glycosylase-like"/>
</dbReference>
<evidence type="ECO:0000256" key="8">
    <source>
        <dbReference type="ARBA" id="ARBA00023204"/>
    </source>
</evidence>
<comment type="function">
    <text evidence="2 9 11">Excises uracil residues from the DNA which can arise as a result of misincorporation of dUMP residues by DNA polymerase or due to deamination of cytosine.</text>
</comment>
<dbReference type="NCBIfam" id="NF003589">
    <property type="entry name" value="PRK05254.1-2"/>
    <property type="match status" value="1"/>
</dbReference>
<dbReference type="NCBIfam" id="NF003592">
    <property type="entry name" value="PRK05254.1-5"/>
    <property type="match status" value="1"/>
</dbReference>
<protein>
    <recommendedName>
        <fullName evidence="5 9">Uracil-DNA glycosylase</fullName>
        <shortName evidence="9">UDG</shortName>
        <ecNumber evidence="4 9">3.2.2.27</ecNumber>
    </recommendedName>
</protein>
<comment type="catalytic activity">
    <reaction evidence="1 9 11">
        <text>Hydrolyzes single-stranded DNA or mismatched double-stranded DNA and polynucleotides, releasing free uracil.</text>
        <dbReference type="EC" id="3.2.2.27"/>
    </reaction>
</comment>
<name>A0AAE8L0B4_9PSED</name>
<dbReference type="InterPro" id="IPR018085">
    <property type="entry name" value="Ura-DNA_Glyclase_AS"/>
</dbReference>
<evidence type="ECO:0000256" key="7">
    <source>
        <dbReference type="ARBA" id="ARBA00022801"/>
    </source>
</evidence>
<evidence type="ECO:0000256" key="2">
    <source>
        <dbReference type="ARBA" id="ARBA00002631"/>
    </source>
</evidence>
<dbReference type="CDD" id="cd10027">
    <property type="entry name" value="UDG-F1-like"/>
    <property type="match status" value="1"/>
</dbReference>
<organism evidence="13 14">
    <name type="scientific">Pseudomonas rhodesiae</name>
    <dbReference type="NCBI Taxonomy" id="76760"/>
    <lineage>
        <taxon>Bacteria</taxon>
        <taxon>Pseudomonadati</taxon>
        <taxon>Pseudomonadota</taxon>
        <taxon>Gammaproteobacteria</taxon>
        <taxon>Pseudomonadales</taxon>
        <taxon>Pseudomonadaceae</taxon>
        <taxon>Pseudomonas</taxon>
    </lineage>
</organism>
<dbReference type="GO" id="GO:0097510">
    <property type="term" value="P:base-excision repair, AP site formation via deaminated base removal"/>
    <property type="evidence" value="ECO:0007669"/>
    <property type="project" value="TreeGrafter"/>
</dbReference>
<evidence type="ECO:0000256" key="10">
    <source>
        <dbReference type="PROSITE-ProRule" id="PRU10072"/>
    </source>
</evidence>
<keyword evidence="6 9" id="KW-0227">DNA damage</keyword>
<dbReference type="SMART" id="SM00986">
    <property type="entry name" value="UDG"/>
    <property type="match status" value="1"/>
</dbReference>
<evidence type="ECO:0000313" key="14">
    <source>
        <dbReference type="Proteomes" id="UP000182085"/>
    </source>
</evidence>
<comment type="subcellular location">
    <subcellularLocation>
        <location evidence="9">Cytoplasm</location>
    </subcellularLocation>
</comment>
<feature type="active site" description="Proton acceptor" evidence="9 10">
    <location>
        <position position="105"/>
    </location>
</feature>
<dbReference type="FunFam" id="3.40.470.10:FF:000001">
    <property type="entry name" value="Uracil-DNA glycosylase"/>
    <property type="match status" value="1"/>
</dbReference>
<dbReference type="HAMAP" id="MF_00148">
    <property type="entry name" value="UDG"/>
    <property type="match status" value="1"/>
</dbReference>
<dbReference type="SMART" id="SM00987">
    <property type="entry name" value="UreE_C"/>
    <property type="match status" value="1"/>
</dbReference>
<evidence type="ECO:0000256" key="1">
    <source>
        <dbReference type="ARBA" id="ARBA00001400"/>
    </source>
</evidence>
<dbReference type="GO" id="GO:0004844">
    <property type="term" value="F:uracil DNA N-glycosylase activity"/>
    <property type="evidence" value="ECO:0007669"/>
    <property type="project" value="UniProtKB-UniRule"/>
</dbReference>
<proteinExistence type="inferred from homology"/>
<evidence type="ECO:0000259" key="12">
    <source>
        <dbReference type="SMART" id="SM00986"/>
    </source>
</evidence>
<evidence type="ECO:0000256" key="3">
    <source>
        <dbReference type="ARBA" id="ARBA00008184"/>
    </source>
</evidence>
<reference evidence="13 14" key="1">
    <citation type="submission" date="2016-10" db="EMBL/GenBank/DDBJ databases">
        <authorList>
            <person name="Varghese N."/>
            <person name="Submissions S."/>
        </authorList>
    </citation>
    <scope>NUCLEOTIDE SEQUENCE [LARGE SCALE GENOMIC DNA]</scope>
    <source>
        <strain evidence="13 14">BS2777</strain>
    </source>
</reference>
<dbReference type="EMBL" id="LT629801">
    <property type="protein sequence ID" value="SDV11702.1"/>
    <property type="molecule type" value="Genomic_DNA"/>
</dbReference>
<dbReference type="PANTHER" id="PTHR11264">
    <property type="entry name" value="URACIL-DNA GLYCOSYLASE"/>
    <property type="match status" value="1"/>
</dbReference>
<sequence length="265" mass="29689">MILWWESAGGVSDQLTSGGGFPRVRLILFLQDTSTMTDGDRIKLEPSWKHALRDEFDKPYMAQLREFLRQEHAAGKQIYPPGPLIFNALNSTPLDKVKVVILGQDPYHGPGQAHGLCFSVQPGVPAPPSLVNIYKELKRDLNIDIPNHGYLQSWAEQGVLMLNTTMTVERANANAHAGKGWQFFTDRIIEVVSEHQLHLVFLLWGAHAQSKQKLIDATKHLVLTSVHPSPLSAYRGFIGCGHFSRANKFLEQSGETPIEWRLPPL</sequence>
<dbReference type="AlphaFoldDB" id="A0AAE8L0B4"/>
<dbReference type="InterPro" id="IPR002043">
    <property type="entry name" value="UDG_fam1"/>
</dbReference>
<evidence type="ECO:0000256" key="9">
    <source>
        <dbReference type="HAMAP-Rule" id="MF_00148"/>
    </source>
</evidence>
<dbReference type="Proteomes" id="UP000182085">
    <property type="component" value="Chromosome I"/>
</dbReference>
<feature type="domain" description="Uracil-DNA glycosylase-like" evidence="12">
    <location>
        <begin position="90"/>
        <end position="250"/>
    </location>
</feature>
<dbReference type="GO" id="GO:0005737">
    <property type="term" value="C:cytoplasm"/>
    <property type="evidence" value="ECO:0007669"/>
    <property type="project" value="UniProtKB-SubCell"/>
</dbReference>
<dbReference type="InterPro" id="IPR036895">
    <property type="entry name" value="Uracil-DNA_glycosylase-like_sf"/>
</dbReference>
<dbReference type="PROSITE" id="PS00130">
    <property type="entry name" value="U_DNA_GLYCOSYLASE"/>
    <property type="match status" value="1"/>
</dbReference>
<dbReference type="PANTHER" id="PTHR11264:SF0">
    <property type="entry name" value="URACIL-DNA GLYCOSYLASE"/>
    <property type="match status" value="1"/>
</dbReference>
<comment type="similarity">
    <text evidence="3 9 11">Belongs to the uracil-DNA glycosylase (UDG) superfamily. UNG family.</text>
</comment>
<evidence type="ECO:0000313" key="13">
    <source>
        <dbReference type="EMBL" id="SDV11702.1"/>
    </source>
</evidence>
<dbReference type="Gene3D" id="3.40.470.10">
    <property type="entry name" value="Uracil-DNA glycosylase-like domain"/>
    <property type="match status" value="1"/>
</dbReference>
<dbReference type="SUPFAM" id="SSF52141">
    <property type="entry name" value="Uracil-DNA glycosylase-like"/>
    <property type="match status" value="1"/>
</dbReference>
<dbReference type="Pfam" id="PF03167">
    <property type="entry name" value="UDG"/>
    <property type="match status" value="1"/>
</dbReference>
<dbReference type="NCBIfam" id="TIGR00628">
    <property type="entry name" value="ung"/>
    <property type="match status" value="1"/>
</dbReference>
<evidence type="ECO:0000256" key="6">
    <source>
        <dbReference type="ARBA" id="ARBA00022763"/>
    </source>
</evidence>
<dbReference type="EC" id="3.2.2.27" evidence="4 9"/>
<keyword evidence="14" id="KW-1185">Reference proteome</keyword>
<dbReference type="NCBIfam" id="NF003588">
    <property type="entry name" value="PRK05254.1-1"/>
    <property type="match status" value="1"/>
</dbReference>
<dbReference type="NCBIfam" id="NF003591">
    <property type="entry name" value="PRK05254.1-4"/>
    <property type="match status" value="1"/>
</dbReference>
<keyword evidence="7 9" id="KW-0378">Hydrolase</keyword>
<evidence type="ECO:0000256" key="4">
    <source>
        <dbReference type="ARBA" id="ARBA00012030"/>
    </source>
</evidence>
<keyword evidence="8 9" id="KW-0234">DNA repair</keyword>
<evidence type="ECO:0000256" key="11">
    <source>
        <dbReference type="RuleBase" id="RU003780"/>
    </source>
</evidence>
<evidence type="ECO:0000256" key="5">
    <source>
        <dbReference type="ARBA" id="ARBA00018429"/>
    </source>
</evidence>